<feature type="repeat" description="ANK" evidence="3">
    <location>
        <begin position="154"/>
        <end position="191"/>
    </location>
</feature>
<keyword evidence="5" id="KW-0732">Signal</keyword>
<dbReference type="AlphaFoldDB" id="A0A3N0DTC3"/>
<dbReference type="PROSITE" id="PS50088">
    <property type="entry name" value="ANK_REPEAT"/>
    <property type="match status" value="2"/>
</dbReference>
<evidence type="ECO:0000256" key="5">
    <source>
        <dbReference type="SAM" id="SignalP"/>
    </source>
</evidence>
<evidence type="ECO:0000313" key="6">
    <source>
        <dbReference type="EMBL" id="RNL78862.1"/>
    </source>
</evidence>
<dbReference type="RefSeq" id="WP_123233364.1">
    <property type="nucleotide sequence ID" value="NZ_RJSG01000002.1"/>
</dbReference>
<organism evidence="6 7">
    <name type="scientific">Nocardioides marmorisolisilvae</name>
    <dbReference type="NCBI Taxonomy" id="1542737"/>
    <lineage>
        <taxon>Bacteria</taxon>
        <taxon>Bacillati</taxon>
        <taxon>Actinomycetota</taxon>
        <taxon>Actinomycetes</taxon>
        <taxon>Propionibacteriales</taxon>
        <taxon>Nocardioidaceae</taxon>
        <taxon>Nocardioides</taxon>
    </lineage>
</organism>
<evidence type="ECO:0000256" key="3">
    <source>
        <dbReference type="PROSITE-ProRule" id="PRU00023"/>
    </source>
</evidence>
<dbReference type="EMBL" id="RJSG01000002">
    <property type="protein sequence ID" value="RNL78862.1"/>
    <property type="molecule type" value="Genomic_DNA"/>
</dbReference>
<proteinExistence type="predicted"/>
<keyword evidence="2 3" id="KW-0040">ANK repeat</keyword>
<evidence type="ECO:0000256" key="2">
    <source>
        <dbReference type="ARBA" id="ARBA00023043"/>
    </source>
</evidence>
<feature type="repeat" description="ANK" evidence="3">
    <location>
        <begin position="121"/>
        <end position="153"/>
    </location>
</feature>
<evidence type="ECO:0000256" key="4">
    <source>
        <dbReference type="SAM" id="MobiDB-lite"/>
    </source>
</evidence>
<name>A0A3N0DTC3_9ACTN</name>
<comment type="caution">
    <text evidence="6">The sequence shown here is derived from an EMBL/GenBank/DDBJ whole genome shotgun (WGS) entry which is preliminary data.</text>
</comment>
<feature type="chain" id="PRO_5039092972" evidence="5">
    <location>
        <begin position="23"/>
        <end position="219"/>
    </location>
</feature>
<feature type="signal peptide" evidence="5">
    <location>
        <begin position="1"/>
        <end position="22"/>
    </location>
</feature>
<accession>A0A3N0DTC3</accession>
<evidence type="ECO:0000313" key="7">
    <source>
        <dbReference type="Proteomes" id="UP000277094"/>
    </source>
</evidence>
<evidence type="ECO:0000256" key="1">
    <source>
        <dbReference type="ARBA" id="ARBA00022737"/>
    </source>
</evidence>
<dbReference type="Proteomes" id="UP000277094">
    <property type="component" value="Unassembled WGS sequence"/>
</dbReference>
<dbReference type="InterPro" id="IPR036770">
    <property type="entry name" value="Ankyrin_rpt-contain_sf"/>
</dbReference>
<dbReference type="Gene3D" id="1.25.40.20">
    <property type="entry name" value="Ankyrin repeat-containing domain"/>
    <property type="match status" value="1"/>
</dbReference>
<protein>
    <submittedName>
        <fullName evidence="6">Ankyrin repeat domain-containing protein</fullName>
    </submittedName>
</protein>
<feature type="region of interest" description="Disordered" evidence="4">
    <location>
        <begin position="21"/>
        <end position="49"/>
    </location>
</feature>
<dbReference type="SUPFAM" id="SSF48403">
    <property type="entry name" value="Ankyrin repeat"/>
    <property type="match status" value="1"/>
</dbReference>
<dbReference type="PROSITE" id="PS51257">
    <property type="entry name" value="PROKAR_LIPOPROTEIN"/>
    <property type="match status" value="1"/>
</dbReference>
<dbReference type="OrthoDB" id="9812708at2"/>
<feature type="compositionally biased region" description="Low complexity" evidence="4">
    <location>
        <begin position="37"/>
        <end position="49"/>
    </location>
</feature>
<keyword evidence="7" id="KW-1185">Reference proteome</keyword>
<dbReference type="PANTHER" id="PTHR24171">
    <property type="entry name" value="ANKYRIN REPEAT DOMAIN-CONTAINING PROTEIN 39-RELATED"/>
    <property type="match status" value="1"/>
</dbReference>
<dbReference type="InterPro" id="IPR002110">
    <property type="entry name" value="Ankyrin_rpt"/>
</dbReference>
<reference evidence="6 7" key="1">
    <citation type="submission" date="2018-11" db="EMBL/GenBank/DDBJ databases">
        <authorList>
            <person name="Li F."/>
        </authorList>
    </citation>
    <scope>NUCLEOTIDE SEQUENCE [LARGE SCALE GENOMIC DNA]</scope>
    <source>
        <strain evidence="6 7">KIS18-7</strain>
    </source>
</reference>
<sequence length="219" mass="22525">MRTALAAVALVLVAGCSTGEDAAAKNTPNGGRPPTPTATQTAEPSPTVSAASARRLGLRAVAALKRDQPRVALRLIAAGADVNVQDGIKDSVFLYAGAEGYAAVVEAALAHGADVRSTNRYGGTALIPASEHAHVEVIRILIRAGVPIDHVNDLGWTALGEAVGLGNGDARHQEAVRLLLAAGADPSVRDRFGRSVLENAERLGQTAVARLVRAALARQ</sequence>
<keyword evidence="1" id="KW-0677">Repeat</keyword>
<dbReference type="SMART" id="SM00248">
    <property type="entry name" value="ANK"/>
    <property type="match status" value="3"/>
</dbReference>
<gene>
    <name evidence="6" type="ORF">EFL95_07305</name>
</gene>
<dbReference type="Pfam" id="PF12796">
    <property type="entry name" value="Ank_2"/>
    <property type="match status" value="1"/>
</dbReference>